<dbReference type="Proteomes" id="UP000838756">
    <property type="component" value="Unassembled WGS sequence"/>
</dbReference>
<protein>
    <submittedName>
        <fullName evidence="1">Jg4288 protein</fullName>
    </submittedName>
</protein>
<dbReference type="AlphaFoldDB" id="A0A8S4QFZ6"/>
<sequence length="66" mass="7797">MGPLYQICAWMHGERVPQCYSKQQQKKEFAQFVLLSMTYGSETERLYEIESGMRRSVEEPELPTYS</sequence>
<comment type="caution">
    <text evidence="1">The sequence shown here is derived from an EMBL/GenBank/DDBJ whole genome shotgun (WGS) entry which is preliminary data.</text>
</comment>
<accession>A0A8S4QFZ6</accession>
<organism evidence="1 2">
    <name type="scientific">Pararge aegeria aegeria</name>
    <dbReference type="NCBI Taxonomy" id="348720"/>
    <lineage>
        <taxon>Eukaryota</taxon>
        <taxon>Metazoa</taxon>
        <taxon>Ecdysozoa</taxon>
        <taxon>Arthropoda</taxon>
        <taxon>Hexapoda</taxon>
        <taxon>Insecta</taxon>
        <taxon>Pterygota</taxon>
        <taxon>Neoptera</taxon>
        <taxon>Endopterygota</taxon>
        <taxon>Lepidoptera</taxon>
        <taxon>Glossata</taxon>
        <taxon>Ditrysia</taxon>
        <taxon>Papilionoidea</taxon>
        <taxon>Nymphalidae</taxon>
        <taxon>Satyrinae</taxon>
        <taxon>Satyrini</taxon>
        <taxon>Parargina</taxon>
        <taxon>Pararge</taxon>
    </lineage>
</organism>
<evidence type="ECO:0000313" key="2">
    <source>
        <dbReference type="Proteomes" id="UP000838756"/>
    </source>
</evidence>
<evidence type="ECO:0000313" key="1">
    <source>
        <dbReference type="EMBL" id="CAH2208227.1"/>
    </source>
</evidence>
<name>A0A8S4QFZ6_9NEOP</name>
<keyword evidence="2" id="KW-1185">Reference proteome</keyword>
<dbReference type="EMBL" id="CAKXAJ010002747">
    <property type="protein sequence ID" value="CAH2208227.1"/>
    <property type="molecule type" value="Genomic_DNA"/>
</dbReference>
<reference evidence="1" key="1">
    <citation type="submission" date="2022-03" db="EMBL/GenBank/DDBJ databases">
        <authorList>
            <person name="Lindestad O."/>
        </authorList>
    </citation>
    <scope>NUCLEOTIDE SEQUENCE</scope>
</reference>
<proteinExistence type="predicted"/>
<gene>
    <name evidence="1" type="primary">jg4288</name>
    <name evidence="1" type="ORF">PAEG_LOCUS843</name>
</gene>